<dbReference type="HOGENOM" id="CLU_831653_0_0_1"/>
<reference evidence="2 3" key="1">
    <citation type="submission" date="2015-01" db="EMBL/GenBank/DDBJ databases">
        <title>The Genome Sequence of Exophiala xenobiotica CBS118157.</title>
        <authorList>
            <consortium name="The Broad Institute Genomics Platform"/>
            <person name="Cuomo C."/>
            <person name="de Hoog S."/>
            <person name="Gorbushina A."/>
            <person name="Stielow B."/>
            <person name="Teixiera M."/>
            <person name="Abouelleil A."/>
            <person name="Chapman S.B."/>
            <person name="Priest M."/>
            <person name="Young S.K."/>
            <person name="Wortman J."/>
            <person name="Nusbaum C."/>
            <person name="Birren B."/>
        </authorList>
    </citation>
    <scope>NUCLEOTIDE SEQUENCE [LARGE SCALE GENOMIC DNA]</scope>
    <source>
        <strain evidence="2 3">CBS 118157</strain>
    </source>
</reference>
<name>A0A0D2EPP6_9EURO</name>
<dbReference type="OrthoDB" id="4163342at2759"/>
<accession>A0A0D2EPP6</accession>
<dbReference type="GeneID" id="25327947"/>
<dbReference type="EMBL" id="KN847319">
    <property type="protein sequence ID" value="KIW57493.1"/>
    <property type="molecule type" value="Genomic_DNA"/>
</dbReference>
<feature type="region of interest" description="Disordered" evidence="1">
    <location>
        <begin position="1"/>
        <end position="70"/>
    </location>
</feature>
<proteinExistence type="predicted"/>
<gene>
    <name evidence="2" type="ORF">PV05_06039</name>
</gene>
<organism evidence="2 3">
    <name type="scientific">Exophiala xenobiotica</name>
    <dbReference type="NCBI Taxonomy" id="348802"/>
    <lineage>
        <taxon>Eukaryota</taxon>
        <taxon>Fungi</taxon>
        <taxon>Dikarya</taxon>
        <taxon>Ascomycota</taxon>
        <taxon>Pezizomycotina</taxon>
        <taxon>Eurotiomycetes</taxon>
        <taxon>Chaetothyriomycetidae</taxon>
        <taxon>Chaetothyriales</taxon>
        <taxon>Herpotrichiellaceae</taxon>
        <taxon>Exophiala</taxon>
    </lineage>
</organism>
<evidence type="ECO:0000313" key="2">
    <source>
        <dbReference type="EMBL" id="KIW57493.1"/>
    </source>
</evidence>
<evidence type="ECO:0000313" key="3">
    <source>
        <dbReference type="Proteomes" id="UP000054342"/>
    </source>
</evidence>
<keyword evidence="3" id="KW-1185">Reference proteome</keyword>
<sequence>MPANHQNVAGPVPTSAAPEPGADIKPEVSPNSQTIAEKPILVAEDTHCPKKRSAVSEEPVPEMEETGTETEVGVKFPMARNKEGPQLVRTHCIMAQAMNLHPEIMIRGRSGEPTSITLPDVEYSDPVTRQGILRQFEYLTNRLFPKEHYVEGQMADQVAAKEETKAGADGEGCALAADTQSTSEPAVSSGANKAVLPNSLVHGQRPNIFKRGPPTNDEERMLLKFYVELFLDHFRKFEAMTDCMREVNNTFRPATLADKQYTSIEDFLKGYKRTLEYWTIYLPDVRDTVCHELYKFQNVDFSWWKDCFKMSTQGQRLSFVREQLDMIKEQTSVV</sequence>
<dbReference type="Proteomes" id="UP000054342">
    <property type="component" value="Unassembled WGS sequence"/>
</dbReference>
<dbReference type="RefSeq" id="XP_013318077.1">
    <property type="nucleotide sequence ID" value="XM_013462623.1"/>
</dbReference>
<evidence type="ECO:0000256" key="1">
    <source>
        <dbReference type="SAM" id="MobiDB-lite"/>
    </source>
</evidence>
<protein>
    <submittedName>
        <fullName evidence="2">Uncharacterized protein</fullName>
    </submittedName>
</protein>
<feature type="compositionally biased region" description="Acidic residues" evidence="1">
    <location>
        <begin position="59"/>
        <end position="68"/>
    </location>
</feature>
<dbReference type="AlphaFoldDB" id="A0A0D2EPP6"/>